<dbReference type="Pfam" id="PF00905">
    <property type="entry name" value="Transpeptidase"/>
    <property type="match status" value="1"/>
</dbReference>
<proteinExistence type="predicted"/>
<sequence length="136" mass="14883">SGKRVVSPETSEKVLELMRLVVQEGKSRQARVAGITLMGKTGTSNNRKAHGPGYQKKDVRASFVGVFPSKARYMVFITLDSPKATKKTYGFNNAGWNAAPVAGRIVKRLAPMMGIVPQFEPGVEGQPLVRQVTLRR</sequence>
<dbReference type="EMBL" id="AUZY01002716">
    <property type="protein sequence ID" value="EQD71650.1"/>
    <property type="molecule type" value="Genomic_DNA"/>
</dbReference>
<dbReference type="InterPro" id="IPR012338">
    <property type="entry name" value="Beta-lactam/transpept-like"/>
</dbReference>
<name>T1CRB4_9ZZZZ</name>
<comment type="caution">
    <text evidence="4">The sequence shown here is derived from an EMBL/GenBank/DDBJ whole genome shotgun (WGS) entry which is preliminary data.</text>
</comment>
<protein>
    <submittedName>
        <fullName evidence="4">Peptidoglycan glycosyltransferase</fullName>
    </submittedName>
</protein>
<dbReference type="PANTHER" id="PTHR30627">
    <property type="entry name" value="PEPTIDOGLYCAN D,D-TRANSPEPTIDASE"/>
    <property type="match status" value="1"/>
</dbReference>
<accession>T1CRB4</accession>
<evidence type="ECO:0000313" key="4">
    <source>
        <dbReference type="EMBL" id="EQD71650.1"/>
    </source>
</evidence>
<dbReference type="GO" id="GO:0071555">
    <property type="term" value="P:cell wall organization"/>
    <property type="evidence" value="ECO:0007669"/>
    <property type="project" value="TreeGrafter"/>
</dbReference>
<dbReference type="InterPro" id="IPR001460">
    <property type="entry name" value="PCN-bd_Tpept"/>
</dbReference>
<dbReference type="AlphaFoldDB" id="T1CRB4"/>
<evidence type="ECO:0000256" key="1">
    <source>
        <dbReference type="ARBA" id="ARBA00004370"/>
    </source>
</evidence>
<keyword evidence="4" id="KW-0808">Transferase</keyword>
<keyword evidence="2" id="KW-0472">Membrane</keyword>
<reference evidence="4" key="1">
    <citation type="submission" date="2013-08" db="EMBL/GenBank/DDBJ databases">
        <authorList>
            <person name="Mendez C."/>
            <person name="Richter M."/>
            <person name="Ferrer M."/>
            <person name="Sanchez J."/>
        </authorList>
    </citation>
    <scope>NUCLEOTIDE SEQUENCE</scope>
</reference>
<dbReference type="PANTHER" id="PTHR30627:SF1">
    <property type="entry name" value="PEPTIDOGLYCAN D,D-TRANSPEPTIDASE FTSI"/>
    <property type="match status" value="1"/>
</dbReference>
<evidence type="ECO:0000256" key="2">
    <source>
        <dbReference type="ARBA" id="ARBA00023136"/>
    </source>
</evidence>
<evidence type="ECO:0000259" key="3">
    <source>
        <dbReference type="Pfam" id="PF00905"/>
    </source>
</evidence>
<reference evidence="4" key="2">
    <citation type="journal article" date="2014" name="ISME J.">
        <title>Microbial stratification in low pH oxic and suboxic macroscopic growths along an acid mine drainage.</title>
        <authorList>
            <person name="Mendez-Garcia C."/>
            <person name="Mesa V."/>
            <person name="Sprenger R.R."/>
            <person name="Richter M."/>
            <person name="Diez M.S."/>
            <person name="Solano J."/>
            <person name="Bargiela R."/>
            <person name="Golyshina O.V."/>
            <person name="Manteca A."/>
            <person name="Ramos J.L."/>
            <person name="Gallego J.R."/>
            <person name="Llorente I."/>
            <person name="Martins Dos Santos V.A."/>
            <person name="Jensen O.N."/>
            <person name="Pelaez A.I."/>
            <person name="Sanchez J."/>
            <person name="Ferrer M."/>
        </authorList>
    </citation>
    <scope>NUCLEOTIDE SEQUENCE</scope>
</reference>
<dbReference type="InterPro" id="IPR050515">
    <property type="entry name" value="Beta-lactam/transpept"/>
</dbReference>
<dbReference type="SUPFAM" id="SSF56601">
    <property type="entry name" value="beta-lactamase/transpeptidase-like"/>
    <property type="match status" value="1"/>
</dbReference>
<feature type="domain" description="Penicillin-binding protein transpeptidase" evidence="3">
    <location>
        <begin position="2"/>
        <end position="89"/>
    </location>
</feature>
<gene>
    <name evidence="4" type="ORF">B1B_04338</name>
</gene>
<dbReference type="GO" id="GO:0008658">
    <property type="term" value="F:penicillin binding"/>
    <property type="evidence" value="ECO:0007669"/>
    <property type="project" value="InterPro"/>
</dbReference>
<dbReference type="GO" id="GO:0016740">
    <property type="term" value="F:transferase activity"/>
    <property type="evidence" value="ECO:0007669"/>
    <property type="project" value="UniProtKB-KW"/>
</dbReference>
<comment type="subcellular location">
    <subcellularLocation>
        <location evidence="1">Membrane</location>
    </subcellularLocation>
</comment>
<feature type="non-terminal residue" evidence="4">
    <location>
        <position position="1"/>
    </location>
</feature>
<dbReference type="Gene3D" id="3.40.710.10">
    <property type="entry name" value="DD-peptidase/beta-lactamase superfamily"/>
    <property type="match status" value="1"/>
</dbReference>
<dbReference type="GO" id="GO:0005886">
    <property type="term" value="C:plasma membrane"/>
    <property type="evidence" value="ECO:0007669"/>
    <property type="project" value="TreeGrafter"/>
</dbReference>
<organism evidence="4">
    <name type="scientific">mine drainage metagenome</name>
    <dbReference type="NCBI Taxonomy" id="410659"/>
    <lineage>
        <taxon>unclassified sequences</taxon>
        <taxon>metagenomes</taxon>
        <taxon>ecological metagenomes</taxon>
    </lineage>
</organism>